<dbReference type="PROSITE" id="PS50110">
    <property type="entry name" value="RESPONSE_REGULATORY"/>
    <property type="match status" value="1"/>
</dbReference>
<dbReference type="PANTHER" id="PTHR44520:SF1">
    <property type="entry name" value="TWO-COMPONENT SYSTEM REGULATORY PROTEIN"/>
    <property type="match status" value="1"/>
</dbReference>
<keyword evidence="1" id="KW-0597">Phosphoprotein</keyword>
<keyword evidence="4" id="KW-1185">Reference proteome</keyword>
<evidence type="ECO:0000313" key="4">
    <source>
        <dbReference type="Proteomes" id="UP000612362"/>
    </source>
</evidence>
<evidence type="ECO:0000313" key="3">
    <source>
        <dbReference type="EMBL" id="GHO43221.1"/>
    </source>
</evidence>
<dbReference type="InterPro" id="IPR011006">
    <property type="entry name" value="CheY-like_superfamily"/>
</dbReference>
<dbReference type="InterPro" id="IPR052893">
    <property type="entry name" value="TCS_response_regulator"/>
</dbReference>
<dbReference type="SMART" id="SM00448">
    <property type="entry name" value="REC"/>
    <property type="match status" value="1"/>
</dbReference>
<dbReference type="CDD" id="cd17557">
    <property type="entry name" value="REC_Rcp-like"/>
    <property type="match status" value="1"/>
</dbReference>
<accession>A0A8J3HTY3</accession>
<gene>
    <name evidence="3" type="ORF">KSX_13840</name>
</gene>
<evidence type="ECO:0000256" key="1">
    <source>
        <dbReference type="PROSITE-ProRule" id="PRU00169"/>
    </source>
</evidence>
<feature type="domain" description="Response regulatory" evidence="2">
    <location>
        <begin position="8"/>
        <end position="136"/>
    </location>
</feature>
<organism evidence="3 4">
    <name type="scientific">Ktedonospora formicarum</name>
    <dbReference type="NCBI Taxonomy" id="2778364"/>
    <lineage>
        <taxon>Bacteria</taxon>
        <taxon>Bacillati</taxon>
        <taxon>Chloroflexota</taxon>
        <taxon>Ktedonobacteria</taxon>
        <taxon>Ktedonobacterales</taxon>
        <taxon>Ktedonobacteraceae</taxon>
        <taxon>Ktedonospora</taxon>
    </lineage>
</organism>
<dbReference type="SUPFAM" id="SSF52172">
    <property type="entry name" value="CheY-like"/>
    <property type="match status" value="1"/>
</dbReference>
<proteinExistence type="predicted"/>
<evidence type="ECO:0000259" key="2">
    <source>
        <dbReference type="PROSITE" id="PS50110"/>
    </source>
</evidence>
<dbReference type="Gene3D" id="3.40.50.2300">
    <property type="match status" value="1"/>
</dbReference>
<dbReference type="RefSeq" id="WP_220192705.1">
    <property type="nucleotide sequence ID" value="NZ_BNJF01000001.1"/>
</dbReference>
<protein>
    <submittedName>
        <fullName evidence="3">Response regulator</fullName>
    </submittedName>
</protein>
<dbReference type="GO" id="GO:0000160">
    <property type="term" value="P:phosphorelay signal transduction system"/>
    <property type="evidence" value="ECO:0007669"/>
    <property type="project" value="InterPro"/>
</dbReference>
<dbReference type="Proteomes" id="UP000612362">
    <property type="component" value="Unassembled WGS sequence"/>
</dbReference>
<comment type="caution">
    <text evidence="3">The sequence shown here is derived from an EMBL/GenBank/DDBJ whole genome shotgun (WGS) entry which is preliminary data.</text>
</comment>
<sequence>MVSTTQAPILFVEDSEEDTEVFRWVLHKLALNIPLVRLEDGEEALDYLYQRNIYSAPSAAPRPALILLDLNLIETDGREVLQTIKSDDDLKAIPVIIWSGSDEAQDVKISFQEGATSYISKPLDIHKLKYVVEMIHHYWFGVVVLPENTEGKA</sequence>
<feature type="modified residue" description="4-aspartylphosphate" evidence="1">
    <location>
        <position position="69"/>
    </location>
</feature>
<dbReference type="EMBL" id="BNJF01000001">
    <property type="protein sequence ID" value="GHO43221.1"/>
    <property type="molecule type" value="Genomic_DNA"/>
</dbReference>
<dbReference type="Pfam" id="PF00072">
    <property type="entry name" value="Response_reg"/>
    <property type="match status" value="1"/>
</dbReference>
<name>A0A8J3HTY3_9CHLR</name>
<dbReference type="AlphaFoldDB" id="A0A8J3HTY3"/>
<dbReference type="PANTHER" id="PTHR44520">
    <property type="entry name" value="RESPONSE REGULATOR RCP1-RELATED"/>
    <property type="match status" value="1"/>
</dbReference>
<dbReference type="InterPro" id="IPR001789">
    <property type="entry name" value="Sig_transdc_resp-reg_receiver"/>
</dbReference>
<reference evidence="3" key="1">
    <citation type="submission" date="2020-10" db="EMBL/GenBank/DDBJ databases">
        <title>Taxonomic study of unclassified bacteria belonging to the class Ktedonobacteria.</title>
        <authorList>
            <person name="Yabe S."/>
            <person name="Wang C.M."/>
            <person name="Zheng Y."/>
            <person name="Sakai Y."/>
            <person name="Cavaletti L."/>
            <person name="Monciardini P."/>
            <person name="Donadio S."/>
        </authorList>
    </citation>
    <scope>NUCLEOTIDE SEQUENCE</scope>
    <source>
        <strain evidence="3">SOSP1-1</strain>
    </source>
</reference>